<sequence length="854" mass="101231">MPTSKLENHWKLMNRFVLRTTGFPFAFIEKLNVDRLTNILENWLQIEEQKEILAKQFLHNYFDKMMDWEWRQTQIKEQQYDRVKKVKKYFIQRSPLPNHLFNWWQSRSYPAEWLEFPRDWNRLFQIEEQLLSDGEQQFNKEFIQKRVWLKELSSDPLFQEAVFLSSPSAHEALNRHVKAWETSDHKGPKRNKDIRKNELLIYSYLQRFCTKNDTTSFFGPINFGQFDPTSEEAITVEHTEKHKLQQRASFLSQWCVREMARKISQDPSVLPYISPRKNPLVRVRKGLATYHFIGKEKKLPSAYLSLLERIDGQTTPEELSKSLNMSLDTMMQMLKQLEKAGIIRHELELCATRIQQLEDLKEMVNRLPEHVGKHWRHFVEEAIHLRHNFEKVRWPDRMKHFQEAEKWLSTWYEEKVRRKEGKLYGDRLIITEDCVGSVKKLTIGHSLYQRIYSEGALLLEFLKIPAALRWLDYQAHALEAFEKIRRGRQSIAYSELIQIVDQRDNPFTSIRVKEFEQRASSLLTRTPEGYALLREHVEDLLQEYQPLVDQVFELMPFSLPSPDLMIVSKSPQELENGQFQIVVGEIHDDWSTIYDGVFGYFHPETTTLKKELQAMICSFPIWRQMSSVVSNRRHKHITPELPGWTIELASKSIKSQDKVIPMSEVEIARSKQFLTLRYQGQNLFLYPGDVRTVAHGAFSLPRIIPVELDSNEHAKDCYTDRIYLGNMVYQRKRWKITCDQVDDNIPSGFDLMKAGQKFKSRYGLPTQFFVKWKETEKPVFVDVRNYWALDWLFRTMKKTSTLELVEFLPNGDSLWWHGENGPQTCELRMGFTYSHKPFSTFMKKLEGDVVSETI</sequence>
<dbReference type="RefSeq" id="WP_053431144.1">
    <property type="nucleotide sequence ID" value="NZ_CP040441.1"/>
</dbReference>
<protein>
    <recommendedName>
        <fullName evidence="1">Lantibiotic dehydratase N-terminal domain-containing protein</fullName>
    </recommendedName>
</protein>
<dbReference type="Pfam" id="PF04738">
    <property type="entry name" value="Lant_dehydr_N"/>
    <property type="match status" value="1"/>
</dbReference>
<evidence type="ECO:0000313" key="2">
    <source>
        <dbReference type="EMBL" id="KOO39073.1"/>
    </source>
</evidence>
<reference evidence="2" key="1">
    <citation type="submission" date="2015-08" db="EMBL/GenBank/DDBJ databases">
        <title>Complete DNA Sequence of Pseudomonas syringae pv. actinidiae, the Causal Agent of Kiwifruit Canker Disease.</title>
        <authorList>
            <person name="Rikkerink E.H.A."/>
            <person name="Fineran P.C."/>
        </authorList>
    </citation>
    <scope>NUCLEOTIDE SEQUENCE</scope>
    <source>
        <strain evidence="2">DSM 13666</strain>
    </source>
</reference>
<dbReference type="GeneID" id="87597610"/>
<dbReference type="Pfam" id="PF13412">
    <property type="entry name" value="HTH_24"/>
    <property type="match status" value="1"/>
</dbReference>
<proteinExistence type="predicted"/>
<dbReference type="AlphaFoldDB" id="A0A0M0KKZ4"/>
<dbReference type="SUPFAM" id="SSF46785">
    <property type="entry name" value="Winged helix' DNA-binding domain"/>
    <property type="match status" value="1"/>
</dbReference>
<accession>A0A0M0KKZ4</accession>
<evidence type="ECO:0000259" key="1">
    <source>
        <dbReference type="Pfam" id="PF04738"/>
    </source>
</evidence>
<comment type="caution">
    <text evidence="2">The sequence shown here is derived from an EMBL/GenBank/DDBJ whole genome shotgun (WGS) entry which is preliminary data.</text>
</comment>
<dbReference type="EMBL" id="LILD01000001">
    <property type="protein sequence ID" value="KOO39073.1"/>
    <property type="molecule type" value="Genomic_DNA"/>
</dbReference>
<dbReference type="PATRIC" id="fig|136160.3.peg.2276"/>
<organism evidence="2">
    <name type="scientific">Halalkalibacterium halodurans</name>
    <name type="common">Bacillus halodurans</name>
    <dbReference type="NCBI Taxonomy" id="86665"/>
    <lineage>
        <taxon>Bacteria</taxon>
        <taxon>Bacillati</taxon>
        <taxon>Bacillota</taxon>
        <taxon>Bacilli</taxon>
        <taxon>Bacillales</taxon>
        <taxon>Bacillaceae</taxon>
        <taxon>Halalkalibacterium (ex Joshi et al. 2022)</taxon>
    </lineage>
</organism>
<dbReference type="InterPro" id="IPR006827">
    <property type="entry name" value="Lant_deHydtase_N"/>
</dbReference>
<dbReference type="InterPro" id="IPR036390">
    <property type="entry name" value="WH_DNA-bd_sf"/>
</dbReference>
<name>A0A0M0KKZ4_ALKHA</name>
<dbReference type="InterPro" id="IPR036388">
    <property type="entry name" value="WH-like_DNA-bd_sf"/>
</dbReference>
<gene>
    <name evidence="2" type="ORF">AMD02_09565</name>
</gene>
<dbReference type="Gene3D" id="1.10.10.10">
    <property type="entry name" value="Winged helix-like DNA-binding domain superfamily/Winged helix DNA-binding domain"/>
    <property type="match status" value="1"/>
</dbReference>
<feature type="domain" description="Lantibiotic dehydratase N-terminal" evidence="1">
    <location>
        <begin position="155"/>
        <end position="293"/>
    </location>
</feature>